<reference evidence="2" key="2">
    <citation type="submission" date="2020-02" db="EMBL/GenBank/DDBJ databases">
        <authorList>
            <person name="Gilchrist C.L.M."/>
            <person name="Chooi Y.-H."/>
        </authorList>
    </citation>
    <scope>NUCLEOTIDE SEQUENCE</scope>
    <source>
        <strain evidence="2">MST-FP2251</strain>
    </source>
</reference>
<dbReference type="Proteomes" id="UP001194746">
    <property type="component" value="Unassembled WGS sequence"/>
</dbReference>
<dbReference type="Gene3D" id="3.60.21.10">
    <property type="match status" value="1"/>
</dbReference>
<protein>
    <recommendedName>
        <fullName evidence="1">Calcineurin-like phosphoesterase domain-containing protein</fullName>
    </recommendedName>
</protein>
<dbReference type="CDD" id="cd07379">
    <property type="entry name" value="MPP_239FB"/>
    <property type="match status" value="1"/>
</dbReference>
<dbReference type="AlphaFoldDB" id="A0AAD4GT90"/>
<dbReference type="Pfam" id="PF00149">
    <property type="entry name" value="Metallophos"/>
    <property type="match status" value="1"/>
</dbReference>
<gene>
    <name evidence="2" type="ORF">FE257_008569</name>
</gene>
<dbReference type="InterPro" id="IPR029052">
    <property type="entry name" value="Metallo-depent_PP-like"/>
</dbReference>
<reference evidence="2" key="1">
    <citation type="journal article" date="2019" name="Beilstein J. Org. Chem.">
        <title>Nanangenines: drimane sesquiterpenoids as the dominant metabolite cohort of a novel Australian fungus, Aspergillus nanangensis.</title>
        <authorList>
            <person name="Lacey H.J."/>
            <person name="Gilchrist C.L.M."/>
            <person name="Crombie A."/>
            <person name="Kalaitzis J.A."/>
            <person name="Vuong D."/>
            <person name="Rutledge P.J."/>
            <person name="Turner P."/>
            <person name="Pitt J.I."/>
            <person name="Lacey E."/>
            <person name="Chooi Y.H."/>
            <person name="Piggott A.M."/>
        </authorList>
    </citation>
    <scope>NUCLEOTIDE SEQUENCE</scope>
    <source>
        <strain evidence="2">MST-FP2251</strain>
    </source>
</reference>
<sequence>MAELSQPTIKTRFLVISDTHSRSSLPASNERADMAIHWGDLTRESKLDEFKGAIDLLKQINAPLKLVIAGNHDFTLDRFAFQNKIREAQRLQDIDPILIEKEYGYCGQARELFDDVEVKDNGIQFLDEGTYRFPLQNGALLIVYASPYTPSFGEWGFQYASHEGHKFEIGTNVDIVMTHGPPRGVLDNTLSGQRAGCGHLFEMTARSRPRMHCFGHIHGSWGGKLVGWRKSISEKPSHLTDIDNDNSMVIAKLSNVKTSGHRSCYQTSHCADDAKPLQHGRQTLFINAAIEGSDNFPVHPAWLVDLDLQGAL</sequence>
<organism evidence="2 3">
    <name type="scientific">Aspergillus nanangensis</name>
    <dbReference type="NCBI Taxonomy" id="2582783"/>
    <lineage>
        <taxon>Eukaryota</taxon>
        <taxon>Fungi</taxon>
        <taxon>Dikarya</taxon>
        <taxon>Ascomycota</taxon>
        <taxon>Pezizomycotina</taxon>
        <taxon>Eurotiomycetes</taxon>
        <taxon>Eurotiomycetidae</taxon>
        <taxon>Eurotiales</taxon>
        <taxon>Aspergillaceae</taxon>
        <taxon>Aspergillus</taxon>
        <taxon>Aspergillus subgen. Circumdati</taxon>
    </lineage>
</organism>
<name>A0AAD4GT90_ASPNN</name>
<dbReference type="EMBL" id="VCAU01000046">
    <property type="protein sequence ID" value="KAF9888462.1"/>
    <property type="molecule type" value="Genomic_DNA"/>
</dbReference>
<evidence type="ECO:0000259" key="1">
    <source>
        <dbReference type="Pfam" id="PF00149"/>
    </source>
</evidence>
<evidence type="ECO:0000313" key="3">
    <source>
        <dbReference type="Proteomes" id="UP001194746"/>
    </source>
</evidence>
<dbReference type="PANTHER" id="PTHR12905">
    <property type="entry name" value="METALLOPHOSPHOESTERASE"/>
    <property type="match status" value="1"/>
</dbReference>
<proteinExistence type="predicted"/>
<keyword evidence="3" id="KW-1185">Reference proteome</keyword>
<accession>A0AAD4GT90</accession>
<evidence type="ECO:0000313" key="2">
    <source>
        <dbReference type="EMBL" id="KAF9888462.1"/>
    </source>
</evidence>
<dbReference type="PANTHER" id="PTHR12905:SF0">
    <property type="entry name" value="CALCINEURIN-LIKE PHOSPHOESTERASE DOMAIN-CONTAINING PROTEIN"/>
    <property type="match status" value="1"/>
</dbReference>
<dbReference type="SUPFAM" id="SSF56300">
    <property type="entry name" value="Metallo-dependent phosphatases"/>
    <property type="match status" value="1"/>
</dbReference>
<dbReference type="InterPro" id="IPR004843">
    <property type="entry name" value="Calcineurin-like_PHP"/>
</dbReference>
<dbReference type="InterPro" id="IPR051693">
    <property type="entry name" value="UPF0046_metallophosphoest"/>
</dbReference>
<dbReference type="GO" id="GO:0016787">
    <property type="term" value="F:hydrolase activity"/>
    <property type="evidence" value="ECO:0007669"/>
    <property type="project" value="InterPro"/>
</dbReference>
<feature type="domain" description="Calcineurin-like phosphoesterase" evidence="1">
    <location>
        <begin position="12"/>
        <end position="219"/>
    </location>
</feature>
<comment type="caution">
    <text evidence="2">The sequence shown here is derived from an EMBL/GenBank/DDBJ whole genome shotgun (WGS) entry which is preliminary data.</text>
</comment>